<feature type="transmembrane region" description="Helical" evidence="7">
    <location>
        <begin position="270"/>
        <end position="295"/>
    </location>
</feature>
<dbReference type="Proteomes" id="UP000297403">
    <property type="component" value="Unassembled WGS sequence"/>
</dbReference>
<feature type="transmembrane region" description="Helical" evidence="7">
    <location>
        <begin position="82"/>
        <end position="103"/>
    </location>
</feature>
<feature type="transmembrane region" description="Helical" evidence="7">
    <location>
        <begin position="175"/>
        <end position="194"/>
    </location>
</feature>
<evidence type="ECO:0000256" key="3">
    <source>
        <dbReference type="ARBA" id="ARBA00022475"/>
    </source>
</evidence>
<dbReference type="AlphaFoldDB" id="A0AAQ2HG88"/>
<feature type="domain" description="ABC transmembrane type-1" evidence="8">
    <location>
        <begin position="78"/>
        <end position="291"/>
    </location>
</feature>
<evidence type="ECO:0000256" key="6">
    <source>
        <dbReference type="ARBA" id="ARBA00023136"/>
    </source>
</evidence>
<reference evidence="9 10" key="1">
    <citation type="submission" date="2019-03" db="EMBL/GenBank/DDBJ databases">
        <title>Genomics of glacier-inhabiting Cryobacterium strains.</title>
        <authorList>
            <person name="Liu Q."/>
            <person name="Xin Y.-H."/>
        </authorList>
    </citation>
    <scope>NUCLEOTIDE SEQUENCE [LARGE SCALE GENOMIC DNA]</scope>
    <source>
        <strain evidence="10">TMT1-22</strain>
    </source>
</reference>
<dbReference type="InterPro" id="IPR000515">
    <property type="entry name" value="MetI-like"/>
</dbReference>
<keyword evidence="3" id="KW-1003">Cell membrane</keyword>
<feature type="transmembrane region" description="Helical" evidence="7">
    <location>
        <begin position="215"/>
        <end position="236"/>
    </location>
</feature>
<evidence type="ECO:0000256" key="2">
    <source>
        <dbReference type="ARBA" id="ARBA00022448"/>
    </source>
</evidence>
<dbReference type="Gene3D" id="1.10.3720.10">
    <property type="entry name" value="MetI-like"/>
    <property type="match status" value="1"/>
</dbReference>
<dbReference type="RefSeq" id="WP_134434715.1">
    <property type="nucleotide sequence ID" value="NZ_SOFY01000019.1"/>
</dbReference>
<dbReference type="GO" id="GO:0005886">
    <property type="term" value="C:plasma membrane"/>
    <property type="evidence" value="ECO:0007669"/>
    <property type="project" value="UniProtKB-SubCell"/>
</dbReference>
<feature type="transmembrane region" description="Helical" evidence="7">
    <location>
        <begin position="115"/>
        <end position="136"/>
    </location>
</feature>
<dbReference type="Pfam" id="PF00528">
    <property type="entry name" value="BPD_transp_1"/>
    <property type="match status" value="1"/>
</dbReference>
<dbReference type="InterPro" id="IPR035906">
    <property type="entry name" value="MetI-like_sf"/>
</dbReference>
<dbReference type="GO" id="GO:0055085">
    <property type="term" value="P:transmembrane transport"/>
    <property type="evidence" value="ECO:0007669"/>
    <property type="project" value="InterPro"/>
</dbReference>
<comment type="similarity">
    <text evidence="7">Belongs to the binding-protein-dependent transport system permease family.</text>
</comment>
<comment type="caution">
    <text evidence="9">The sequence shown here is derived from an EMBL/GenBank/DDBJ whole genome shotgun (WGS) entry which is preliminary data.</text>
</comment>
<evidence type="ECO:0000313" key="10">
    <source>
        <dbReference type="Proteomes" id="UP000297403"/>
    </source>
</evidence>
<gene>
    <name evidence="9" type="ORF">E3O49_04815</name>
</gene>
<sequence>MTSYSLPTRRRFALGERATRTLFIVPALAIFTIVMLVPVAMNAGYAFTDWNGFTQDFGWVGLANFAHIGADVATRTAFVNTLVFTAINAPLQILIGLILALSLRSTSRFIVGVRLIVVMPIAVSGVVLGFIGTIIFDPRTGILAALAESTGLEFIGANWLGDPKLAMAAVIAMNLWQWSGFTMLIFLAGLTSIPEELYEAAQLDGASRWQQFSQITWPLLSPAATINIVLTLIGGLKIFDVVYVLTGGGPGDATRTVVMRVVTQGATSNYGYSASISVTLTILTMIVALVALAVLRRREARNS</sequence>
<dbReference type="CDD" id="cd06261">
    <property type="entry name" value="TM_PBP2"/>
    <property type="match status" value="1"/>
</dbReference>
<dbReference type="PANTHER" id="PTHR30193">
    <property type="entry name" value="ABC TRANSPORTER PERMEASE PROTEIN"/>
    <property type="match status" value="1"/>
</dbReference>
<evidence type="ECO:0000256" key="4">
    <source>
        <dbReference type="ARBA" id="ARBA00022692"/>
    </source>
</evidence>
<accession>A0AAQ2HG88</accession>
<organism evidence="9 10">
    <name type="scientific">Cryobacterium shii</name>
    <dbReference type="NCBI Taxonomy" id="1259235"/>
    <lineage>
        <taxon>Bacteria</taxon>
        <taxon>Bacillati</taxon>
        <taxon>Actinomycetota</taxon>
        <taxon>Actinomycetes</taxon>
        <taxon>Micrococcales</taxon>
        <taxon>Microbacteriaceae</taxon>
        <taxon>Cryobacterium</taxon>
    </lineage>
</organism>
<dbReference type="PANTHER" id="PTHR30193:SF37">
    <property type="entry name" value="INNER MEMBRANE ABC TRANSPORTER PERMEASE PROTEIN YCJO"/>
    <property type="match status" value="1"/>
</dbReference>
<keyword evidence="10" id="KW-1185">Reference proteome</keyword>
<evidence type="ECO:0000313" key="9">
    <source>
        <dbReference type="EMBL" id="TFC50490.1"/>
    </source>
</evidence>
<proteinExistence type="inferred from homology"/>
<protein>
    <submittedName>
        <fullName evidence="9">Sugar ABC transporter permease</fullName>
    </submittedName>
</protein>
<dbReference type="EMBL" id="SOFY01000019">
    <property type="protein sequence ID" value="TFC50490.1"/>
    <property type="molecule type" value="Genomic_DNA"/>
</dbReference>
<name>A0AAQ2HG88_9MICO</name>
<comment type="subcellular location">
    <subcellularLocation>
        <location evidence="1 7">Cell membrane</location>
        <topology evidence="1 7">Multi-pass membrane protein</topology>
    </subcellularLocation>
</comment>
<evidence type="ECO:0000256" key="5">
    <source>
        <dbReference type="ARBA" id="ARBA00022989"/>
    </source>
</evidence>
<evidence type="ECO:0000256" key="7">
    <source>
        <dbReference type="RuleBase" id="RU363032"/>
    </source>
</evidence>
<keyword evidence="2 7" id="KW-0813">Transport</keyword>
<evidence type="ECO:0000256" key="1">
    <source>
        <dbReference type="ARBA" id="ARBA00004651"/>
    </source>
</evidence>
<feature type="transmembrane region" description="Helical" evidence="7">
    <location>
        <begin position="21"/>
        <end position="41"/>
    </location>
</feature>
<dbReference type="InterPro" id="IPR051393">
    <property type="entry name" value="ABC_transporter_permease"/>
</dbReference>
<dbReference type="PROSITE" id="PS50928">
    <property type="entry name" value="ABC_TM1"/>
    <property type="match status" value="1"/>
</dbReference>
<evidence type="ECO:0000259" key="8">
    <source>
        <dbReference type="PROSITE" id="PS50928"/>
    </source>
</evidence>
<keyword evidence="5 7" id="KW-1133">Transmembrane helix</keyword>
<keyword evidence="4 7" id="KW-0812">Transmembrane</keyword>
<dbReference type="SUPFAM" id="SSF161098">
    <property type="entry name" value="MetI-like"/>
    <property type="match status" value="1"/>
</dbReference>
<keyword evidence="6 7" id="KW-0472">Membrane</keyword>